<protein>
    <submittedName>
        <fullName evidence="1">Uncharacterized protein</fullName>
    </submittedName>
</protein>
<name>A0A067RK73_ZOONE</name>
<proteinExistence type="predicted"/>
<accession>A0A067RK73</accession>
<dbReference type="AlphaFoldDB" id="A0A067RK73"/>
<reference evidence="1 2" key="1">
    <citation type="journal article" date="2014" name="Nat. Commun.">
        <title>Molecular traces of alternative social organization in a termite genome.</title>
        <authorList>
            <person name="Terrapon N."/>
            <person name="Li C."/>
            <person name="Robertson H.M."/>
            <person name="Ji L."/>
            <person name="Meng X."/>
            <person name="Booth W."/>
            <person name="Chen Z."/>
            <person name="Childers C.P."/>
            <person name="Glastad K.M."/>
            <person name="Gokhale K."/>
            <person name="Gowin J."/>
            <person name="Gronenberg W."/>
            <person name="Hermansen R.A."/>
            <person name="Hu H."/>
            <person name="Hunt B.G."/>
            <person name="Huylmans A.K."/>
            <person name="Khalil S.M."/>
            <person name="Mitchell R.D."/>
            <person name="Munoz-Torres M.C."/>
            <person name="Mustard J.A."/>
            <person name="Pan H."/>
            <person name="Reese J.T."/>
            <person name="Scharf M.E."/>
            <person name="Sun F."/>
            <person name="Vogel H."/>
            <person name="Xiao J."/>
            <person name="Yang W."/>
            <person name="Yang Z."/>
            <person name="Yang Z."/>
            <person name="Zhou J."/>
            <person name="Zhu J."/>
            <person name="Brent C.S."/>
            <person name="Elsik C.G."/>
            <person name="Goodisman M.A."/>
            <person name="Liberles D.A."/>
            <person name="Roe R.M."/>
            <person name="Vargo E.L."/>
            <person name="Vilcinskas A."/>
            <person name="Wang J."/>
            <person name="Bornberg-Bauer E."/>
            <person name="Korb J."/>
            <person name="Zhang G."/>
            <person name="Liebig J."/>
        </authorList>
    </citation>
    <scope>NUCLEOTIDE SEQUENCE [LARGE SCALE GENOMIC DNA]</scope>
    <source>
        <tissue evidence="1">Whole organism</tissue>
    </source>
</reference>
<evidence type="ECO:0000313" key="2">
    <source>
        <dbReference type="Proteomes" id="UP000027135"/>
    </source>
</evidence>
<evidence type="ECO:0000313" key="1">
    <source>
        <dbReference type="EMBL" id="KDR24256.1"/>
    </source>
</evidence>
<organism evidence="1 2">
    <name type="scientific">Zootermopsis nevadensis</name>
    <name type="common">Dampwood termite</name>
    <dbReference type="NCBI Taxonomy" id="136037"/>
    <lineage>
        <taxon>Eukaryota</taxon>
        <taxon>Metazoa</taxon>
        <taxon>Ecdysozoa</taxon>
        <taxon>Arthropoda</taxon>
        <taxon>Hexapoda</taxon>
        <taxon>Insecta</taxon>
        <taxon>Pterygota</taxon>
        <taxon>Neoptera</taxon>
        <taxon>Polyneoptera</taxon>
        <taxon>Dictyoptera</taxon>
        <taxon>Blattodea</taxon>
        <taxon>Blattoidea</taxon>
        <taxon>Termitoidae</taxon>
        <taxon>Termopsidae</taxon>
        <taxon>Zootermopsis</taxon>
    </lineage>
</organism>
<dbReference type="EMBL" id="KK852423">
    <property type="protein sequence ID" value="KDR24256.1"/>
    <property type="molecule type" value="Genomic_DNA"/>
</dbReference>
<gene>
    <name evidence="1" type="ORF">L798_06725</name>
</gene>
<keyword evidence="2" id="KW-1185">Reference proteome</keyword>
<dbReference type="Proteomes" id="UP000027135">
    <property type="component" value="Unassembled WGS sequence"/>
</dbReference>
<dbReference type="InParanoid" id="A0A067RK73"/>
<dbReference type="STRING" id="136037.A0A067RK73"/>
<sequence>MRGRCTKVDIIQNELERLQNGGRSLHSTSNGNRANNEDRRFADIIKEKPIKVTIRVLVPVKEHPKMLCE</sequence>